<evidence type="ECO:0000313" key="1">
    <source>
        <dbReference type="EMBL" id="KAF5853900.1"/>
    </source>
</evidence>
<dbReference type="AlphaFoldDB" id="A0A8H5ZRI9"/>
<name>A0A8H5ZRI9_COCSA</name>
<comment type="caution">
    <text evidence="1">The sequence shown here is derived from an EMBL/GenBank/DDBJ whole genome shotgun (WGS) entry which is preliminary data.</text>
</comment>
<gene>
    <name evidence="1" type="ORF">GGP41_006712</name>
</gene>
<organism evidence="1 2">
    <name type="scientific">Cochliobolus sativus</name>
    <name type="common">Common root rot and spot blotch fungus</name>
    <name type="synonym">Bipolaris sorokiniana</name>
    <dbReference type="NCBI Taxonomy" id="45130"/>
    <lineage>
        <taxon>Eukaryota</taxon>
        <taxon>Fungi</taxon>
        <taxon>Dikarya</taxon>
        <taxon>Ascomycota</taxon>
        <taxon>Pezizomycotina</taxon>
        <taxon>Dothideomycetes</taxon>
        <taxon>Pleosporomycetidae</taxon>
        <taxon>Pleosporales</taxon>
        <taxon>Pleosporineae</taxon>
        <taxon>Pleosporaceae</taxon>
        <taxon>Bipolaris</taxon>
    </lineage>
</organism>
<protein>
    <submittedName>
        <fullName evidence="1">Uncharacterized protein</fullName>
    </submittedName>
</protein>
<dbReference type="EMBL" id="WNKQ01000001">
    <property type="protein sequence ID" value="KAF5853900.1"/>
    <property type="molecule type" value="Genomic_DNA"/>
</dbReference>
<evidence type="ECO:0000313" key="2">
    <source>
        <dbReference type="Proteomes" id="UP000624244"/>
    </source>
</evidence>
<reference evidence="1" key="1">
    <citation type="submission" date="2019-11" db="EMBL/GenBank/DDBJ databases">
        <title>Bipolaris sorokiniana Genome sequencing.</title>
        <authorList>
            <person name="Wang H."/>
        </authorList>
    </citation>
    <scope>NUCLEOTIDE SEQUENCE</scope>
</reference>
<accession>A0A8H5ZRI9</accession>
<proteinExistence type="predicted"/>
<sequence>MARNARQKAACNLRRGSRPVFQFTKLPAELQLLVICRCDLISIGRLLSVIWYVRSLCIQYPDIVIQGSLSEIPQPVAGLLHVATASHNISDDDFDSDKPLDLLEQANLDQWPAICSRFLRSGDNVLDYMRGLVDIYVEVDVAADIVAQGMNAAMQIYIDPHVAVTPVVLSVAEHTRLVSALLIVKIYYQLRSEFVPNGHTSVKDFATAFMQTLAPWQMAQGSSVEGFLDSCQKSPGGLYDEIIDKRYTCCECLLQKSSYLRNYSRAAAMDMDRGHVFGRDTSFLRYSHAVAEQHRRIDRRESWAGHVGYAQHPAIQLRNYGWIMYKTISPSDMMRRQLVWRVGMLFWDQSRLAGWGMVDASDVVTLGTRTAWRLGYMRRWYPYSLQRDRISDTTSQQIVEWTRNHEQINFEEFLARQLGQ</sequence>
<dbReference type="Proteomes" id="UP000624244">
    <property type="component" value="Unassembled WGS sequence"/>
</dbReference>
<dbReference type="OMA" id="RYTCCEC"/>